<dbReference type="HOGENOM" id="CLU_2223186_0_0_1"/>
<dbReference type="Proteomes" id="UP000053319">
    <property type="component" value="Unassembled WGS sequence"/>
</dbReference>
<reference evidence="1 2" key="1">
    <citation type="journal article" date="2012" name="Science">
        <title>The Paleozoic origin of enzymatic lignin decomposition reconstructed from 31 fungal genomes.</title>
        <authorList>
            <person name="Floudas D."/>
            <person name="Binder M."/>
            <person name="Riley R."/>
            <person name="Barry K."/>
            <person name="Blanchette R.A."/>
            <person name="Henrissat B."/>
            <person name="Martinez A.T."/>
            <person name="Otillar R."/>
            <person name="Spatafora J.W."/>
            <person name="Yadav J.S."/>
            <person name="Aerts A."/>
            <person name="Benoit I."/>
            <person name="Boyd A."/>
            <person name="Carlson A."/>
            <person name="Copeland A."/>
            <person name="Coutinho P.M."/>
            <person name="de Vries R.P."/>
            <person name="Ferreira P."/>
            <person name="Findley K."/>
            <person name="Foster B."/>
            <person name="Gaskell J."/>
            <person name="Glotzer D."/>
            <person name="Gorecki P."/>
            <person name="Heitman J."/>
            <person name="Hesse C."/>
            <person name="Hori C."/>
            <person name="Igarashi K."/>
            <person name="Jurgens J.A."/>
            <person name="Kallen N."/>
            <person name="Kersten P."/>
            <person name="Kohler A."/>
            <person name="Kuees U."/>
            <person name="Kumar T.K.A."/>
            <person name="Kuo A."/>
            <person name="LaButti K."/>
            <person name="Larrondo L.F."/>
            <person name="Lindquist E."/>
            <person name="Ling A."/>
            <person name="Lombard V."/>
            <person name="Lucas S."/>
            <person name="Lundell T."/>
            <person name="Martin R."/>
            <person name="McLaughlin D.J."/>
            <person name="Morgenstern I."/>
            <person name="Morin E."/>
            <person name="Murat C."/>
            <person name="Nagy L.G."/>
            <person name="Nolan M."/>
            <person name="Ohm R.A."/>
            <person name="Patyshakuliyeva A."/>
            <person name="Rokas A."/>
            <person name="Ruiz-Duenas F.J."/>
            <person name="Sabat G."/>
            <person name="Salamov A."/>
            <person name="Samejima M."/>
            <person name="Schmutz J."/>
            <person name="Slot J.C."/>
            <person name="St John F."/>
            <person name="Stenlid J."/>
            <person name="Sun H."/>
            <person name="Sun S."/>
            <person name="Syed K."/>
            <person name="Tsang A."/>
            <person name="Wiebenga A."/>
            <person name="Young D."/>
            <person name="Pisabarro A."/>
            <person name="Eastwood D.C."/>
            <person name="Martin F."/>
            <person name="Cullen D."/>
            <person name="Grigoriev I.V."/>
            <person name="Hibbett D.S."/>
        </authorList>
    </citation>
    <scope>NUCLEOTIDE SEQUENCE [LARGE SCALE GENOMIC DNA]</scope>
    <source>
        <strain evidence="1 2">LYAD-421 SS1</strain>
    </source>
</reference>
<dbReference type="KEGG" id="dsq:DICSQDRAFT_161449"/>
<dbReference type="RefSeq" id="XP_007365611.1">
    <property type="nucleotide sequence ID" value="XM_007365549.1"/>
</dbReference>
<evidence type="ECO:0000313" key="2">
    <source>
        <dbReference type="Proteomes" id="UP000053319"/>
    </source>
</evidence>
<evidence type="ECO:0000313" key="1">
    <source>
        <dbReference type="EMBL" id="EJF61516.1"/>
    </source>
</evidence>
<protein>
    <submittedName>
        <fullName evidence="1">Uncharacterized protein</fullName>
    </submittedName>
</protein>
<organism evidence="1 2">
    <name type="scientific">Dichomitus squalens (strain LYAD-421)</name>
    <name type="common">Western red white-rot fungus</name>
    <dbReference type="NCBI Taxonomy" id="732165"/>
    <lineage>
        <taxon>Eukaryota</taxon>
        <taxon>Fungi</taxon>
        <taxon>Dikarya</taxon>
        <taxon>Basidiomycota</taxon>
        <taxon>Agaricomycotina</taxon>
        <taxon>Agaricomycetes</taxon>
        <taxon>Polyporales</taxon>
        <taxon>Polyporaceae</taxon>
        <taxon>Dichomitus</taxon>
    </lineage>
</organism>
<gene>
    <name evidence="1" type="ORF">DICSQDRAFT_161449</name>
</gene>
<dbReference type="EMBL" id="JH719409">
    <property type="protein sequence ID" value="EJF61516.1"/>
    <property type="molecule type" value="Genomic_DNA"/>
</dbReference>
<name>R7SZK7_DICSQ</name>
<dbReference type="AlphaFoldDB" id="R7SZK7"/>
<dbReference type="GeneID" id="18838083"/>
<accession>R7SZK7</accession>
<proteinExistence type="predicted"/>
<sequence length="106" mass="11782">MYLSGRISLKCRPPFSSTQSSEASRATQSLECQLVSAHLPCGLEDAALHLDRHKAALIIEGHEWKVKQLEAKQDQTIVEHALGLKKVEPPIWFMVHVLSILSPSGR</sequence>